<feature type="compositionally biased region" description="Basic and acidic residues" evidence="1">
    <location>
        <begin position="256"/>
        <end position="266"/>
    </location>
</feature>
<evidence type="ECO:0000313" key="3">
    <source>
        <dbReference type="Proteomes" id="UP000320475"/>
    </source>
</evidence>
<dbReference type="EMBL" id="QEAM01000483">
    <property type="protein sequence ID" value="TPX39418.1"/>
    <property type="molecule type" value="Genomic_DNA"/>
</dbReference>
<feature type="compositionally biased region" description="Low complexity" evidence="1">
    <location>
        <begin position="444"/>
        <end position="458"/>
    </location>
</feature>
<name>A0A507CIP0_9FUNG</name>
<dbReference type="Proteomes" id="UP000320475">
    <property type="component" value="Unassembled WGS sequence"/>
</dbReference>
<dbReference type="AlphaFoldDB" id="A0A507CIP0"/>
<feature type="region of interest" description="Disordered" evidence="1">
    <location>
        <begin position="94"/>
        <end position="159"/>
    </location>
</feature>
<feature type="compositionally biased region" description="Basic and acidic residues" evidence="1">
    <location>
        <begin position="116"/>
        <end position="125"/>
    </location>
</feature>
<reference evidence="2 3" key="1">
    <citation type="journal article" date="2019" name="Sci. Rep.">
        <title>Comparative genomics of chytrid fungi reveal insights into the obligate biotrophic and pathogenic lifestyle of Synchytrium endobioticum.</title>
        <authorList>
            <person name="van de Vossenberg B.T.L.H."/>
            <person name="Warris S."/>
            <person name="Nguyen H.D.T."/>
            <person name="van Gent-Pelzer M.P.E."/>
            <person name="Joly D.L."/>
            <person name="van de Geest H.C."/>
            <person name="Bonants P.J.M."/>
            <person name="Smith D.S."/>
            <person name="Levesque C.A."/>
            <person name="van der Lee T.A.J."/>
        </authorList>
    </citation>
    <scope>NUCLEOTIDE SEQUENCE [LARGE SCALE GENOMIC DNA]</scope>
    <source>
        <strain evidence="2 3">LEV6574</strain>
    </source>
</reference>
<organism evidence="2 3">
    <name type="scientific">Synchytrium endobioticum</name>
    <dbReference type="NCBI Taxonomy" id="286115"/>
    <lineage>
        <taxon>Eukaryota</taxon>
        <taxon>Fungi</taxon>
        <taxon>Fungi incertae sedis</taxon>
        <taxon>Chytridiomycota</taxon>
        <taxon>Chytridiomycota incertae sedis</taxon>
        <taxon>Chytridiomycetes</taxon>
        <taxon>Synchytriales</taxon>
        <taxon>Synchytriaceae</taxon>
        <taxon>Synchytrium</taxon>
    </lineage>
</organism>
<feature type="compositionally biased region" description="Polar residues" evidence="1">
    <location>
        <begin position="208"/>
        <end position="231"/>
    </location>
</feature>
<feature type="compositionally biased region" description="Acidic residues" evidence="1">
    <location>
        <begin position="126"/>
        <end position="143"/>
    </location>
</feature>
<protein>
    <submittedName>
        <fullName evidence="2">Uncharacterized protein</fullName>
    </submittedName>
</protein>
<sequence>MTTPGTIIKDLTANPPPAIAKELFTWYFDHLPYIHCTKCSEFTWLQIKSKDEARVCCSSCLQSFGGKNFVSLIHSSHNQQLAGKHLIQVKCKVRDEHRRSKPPRQAAQKPPTIDQQKVDTDRALVGEEESDSESDSSDDPSDEENIRHQPPPRPTPNNCTQCTHLYKLLEEKLAGFKRQLDEQALLIEELKKGQKTNGPNEPQHRQETSLAKTQPRQSNDQQHKVATTSAPATRPIKVTLTKKPTAPNPRTQAKGQKTDVIRVSSTREKEEPWTLVTKKKTGQLKKQNGIDRFKAQIEKQDEKERQRVLERMISGRNAKPGYRRLSSILVKGISRQSVSQVQKILVMMGLDTTNFVTARFHNSDVIELVVYEDAEVEYKRVFGLAAHTEVLTKQTDIDAKTRRTFLESWRNSLPPAKFFNLTRAFFNFEIRKLDTDKAKETNSAAPRATTPKKAATPQ</sequence>
<gene>
    <name evidence="2" type="ORF">SeLEV6574_g07217</name>
</gene>
<feature type="region of interest" description="Disordered" evidence="1">
    <location>
        <begin position="192"/>
        <end position="266"/>
    </location>
</feature>
<proteinExistence type="predicted"/>
<evidence type="ECO:0000256" key="1">
    <source>
        <dbReference type="SAM" id="MobiDB-lite"/>
    </source>
</evidence>
<accession>A0A507CIP0</accession>
<comment type="caution">
    <text evidence="2">The sequence shown here is derived from an EMBL/GenBank/DDBJ whole genome shotgun (WGS) entry which is preliminary data.</text>
</comment>
<dbReference type="VEuPathDB" id="FungiDB:SeMB42_g06309"/>
<evidence type="ECO:0000313" key="2">
    <source>
        <dbReference type="EMBL" id="TPX39418.1"/>
    </source>
</evidence>
<feature type="region of interest" description="Disordered" evidence="1">
    <location>
        <begin position="437"/>
        <end position="458"/>
    </location>
</feature>
<dbReference type="VEuPathDB" id="FungiDB:SeMB42_g06195"/>